<organism evidence="7 8">
    <name type="scientific">Sporomusa termitida</name>
    <dbReference type="NCBI Taxonomy" id="2377"/>
    <lineage>
        <taxon>Bacteria</taxon>
        <taxon>Bacillati</taxon>
        <taxon>Bacillota</taxon>
        <taxon>Negativicutes</taxon>
        <taxon>Selenomonadales</taxon>
        <taxon>Sporomusaceae</taxon>
        <taxon>Sporomusa</taxon>
    </lineage>
</organism>
<evidence type="ECO:0008006" key="9">
    <source>
        <dbReference type="Google" id="ProtNLM"/>
    </source>
</evidence>
<comment type="subcellular location">
    <subcellularLocation>
        <location evidence="1">Cell membrane</location>
        <topology evidence="1">Multi-pass membrane protein</topology>
    </subcellularLocation>
</comment>
<evidence type="ECO:0000256" key="2">
    <source>
        <dbReference type="ARBA" id="ARBA00022475"/>
    </source>
</evidence>
<evidence type="ECO:0000256" key="5">
    <source>
        <dbReference type="ARBA" id="ARBA00023136"/>
    </source>
</evidence>
<feature type="transmembrane region" description="Helical" evidence="6">
    <location>
        <begin position="51"/>
        <end position="71"/>
    </location>
</feature>
<feature type="transmembrane region" description="Helical" evidence="6">
    <location>
        <begin position="23"/>
        <end position="45"/>
    </location>
</feature>
<keyword evidence="8" id="KW-1185">Reference proteome</keyword>
<dbReference type="InterPro" id="IPR038730">
    <property type="entry name" value="HyfE-like"/>
</dbReference>
<evidence type="ECO:0000256" key="1">
    <source>
        <dbReference type="ARBA" id="ARBA00004651"/>
    </source>
</evidence>
<feature type="transmembrane region" description="Helical" evidence="6">
    <location>
        <begin position="138"/>
        <end position="158"/>
    </location>
</feature>
<keyword evidence="3 6" id="KW-0812">Transmembrane</keyword>
<evidence type="ECO:0000256" key="6">
    <source>
        <dbReference type="SAM" id="Phobius"/>
    </source>
</evidence>
<dbReference type="PANTHER" id="PTHR38601">
    <property type="entry name" value="HYDROGENASE-4 COMPONENT E"/>
    <property type="match status" value="1"/>
</dbReference>
<reference evidence="7 8" key="1">
    <citation type="submission" date="2019-02" db="EMBL/GenBank/DDBJ databases">
        <title>Closed genome of Sporomusa termitida DSM 4440.</title>
        <authorList>
            <person name="Poehlein A."/>
            <person name="Daniel R."/>
        </authorList>
    </citation>
    <scope>NUCLEOTIDE SEQUENCE [LARGE SCALE GENOMIC DNA]</scope>
    <source>
        <strain evidence="7 8">DSM 4440</strain>
    </source>
</reference>
<dbReference type="EMBL" id="CP036259">
    <property type="protein sequence ID" value="QDR82520.1"/>
    <property type="molecule type" value="Genomic_DNA"/>
</dbReference>
<feature type="transmembrane region" description="Helical" evidence="6">
    <location>
        <begin position="164"/>
        <end position="184"/>
    </location>
</feature>
<evidence type="ECO:0000256" key="4">
    <source>
        <dbReference type="ARBA" id="ARBA00022989"/>
    </source>
</evidence>
<evidence type="ECO:0000313" key="8">
    <source>
        <dbReference type="Proteomes" id="UP000320776"/>
    </source>
</evidence>
<dbReference type="KEGG" id="sted:SPTER_39480"/>
<dbReference type="RefSeq" id="WP_144351900.1">
    <property type="nucleotide sequence ID" value="NZ_CP036259.1"/>
</dbReference>
<keyword evidence="2" id="KW-1003">Cell membrane</keyword>
<keyword evidence="5 6" id="KW-0472">Membrane</keyword>
<feature type="transmembrane region" description="Helical" evidence="6">
    <location>
        <begin position="110"/>
        <end position="131"/>
    </location>
</feature>
<sequence length="205" mass="22310">MDLLTILLMSAAIFLTRVTNLKLGINIIVVQSVIVALACAIVGIHTGEVHMYIAAFLTVVIKVGLIPYALYRVLPYLQEEREFVNPNFTTFTAILSIILAYGLIEKALPGFAANSTLPAAIALSFIGLLLIMTRRQALMQTIGLITMENGLYLMGLSITQGLPLIIELGIFFDVLVAVVVLVILTYRLKLSFATTDTGLLKKLKG</sequence>
<evidence type="ECO:0000313" key="7">
    <source>
        <dbReference type="EMBL" id="QDR82520.1"/>
    </source>
</evidence>
<feature type="transmembrane region" description="Helical" evidence="6">
    <location>
        <begin position="83"/>
        <end position="104"/>
    </location>
</feature>
<dbReference type="OrthoDB" id="5298295at2"/>
<proteinExistence type="predicted"/>
<dbReference type="PANTHER" id="PTHR38601:SF1">
    <property type="entry name" value="HYDROGENASE-4 COMPONENT E"/>
    <property type="match status" value="1"/>
</dbReference>
<keyword evidence="4 6" id="KW-1133">Transmembrane helix</keyword>
<dbReference type="AlphaFoldDB" id="A0A517DYU0"/>
<protein>
    <recommendedName>
        <fullName evidence="9">Hydrogenase-4 component E</fullName>
    </recommendedName>
</protein>
<name>A0A517DYU0_9FIRM</name>
<gene>
    <name evidence="7" type="ORF">SPTER_39480</name>
</gene>
<dbReference type="GO" id="GO:0005886">
    <property type="term" value="C:plasma membrane"/>
    <property type="evidence" value="ECO:0007669"/>
    <property type="project" value="UniProtKB-SubCell"/>
</dbReference>
<evidence type="ECO:0000256" key="3">
    <source>
        <dbReference type="ARBA" id="ARBA00022692"/>
    </source>
</evidence>
<dbReference type="Proteomes" id="UP000320776">
    <property type="component" value="Chromosome"/>
</dbReference>
<accession>A0A517DYU0</accession>